<keyword evidence="5" id="KW-0238">DNA-binding</keyword>
<dbReference type="SUPFAM" id="SSF88659">
    <property type="entry name" value="Sigma3 and sigma4 domains of RNA polymerase sigma factors"/>
    <property type="match status" value="2"/>
</dbReference>
<dbReference type="InterPro" id="IPR001387">
    <property type="entry name" value="Cro/C1-type_HTH"/>
</dbReference>
<evidence type="ECO:0000313" key="9">
    <source>
        <dbReference type="Proteomes" id="UP000019494"/>
    </source>
</evidence>
<evidence type="ECO:0000256" key="1">
    <source>
        <dbReference type="ARBA" id="ARBA00007788"/>
    </source>
</evidence>
<dbReference type="Gene3D" id="1.10.10.10">
    <property type="entry name" value="Winged helix-like DNA-binding domain superfamily/Winged helix DNA-binding domain"/>
    <property type="match status" value="2"/>
</dbReference>
<dbReference type="RefSeq" id="WP_051518953.1">
    <property type="nucleotide sequence ID" value="NZ_AWQS01000521.1"/>
</dbReference>
<dbReference type="Pfam" id="PF04542">
    <property type="entry name" value="Sigma70_r2"/>
    <property type="match status" value="1"/>
</dbReference>
<dbReference type="GO" id="GO:0003677">
    <property type="term" value="F:DNA binding"/>
    <property type="evidence" value="ECO:0007669"/>
    <property type="project" value="UniProtKB-KW"/>
</dbReference>
<comment type="caution">
    <text evidence="8">The sequence shown here is derived from an EMBL/GenBank/DDBJ whole genome shotgun (WGS) entry which is preliminary data.</text>
</comment>
<evidence type="ECO:0000256" key="3">
    <source>
        <dbReference type="ARBA" id="ARBA00023015"/>
    </source>
</evidence>
<keyword evidence="4" id="KW-0731">Sigma factor</keyword>
<dbReference type="PANTHER" id="PTHR30385">
    <property type="entry name" value="SIGMA FACTOR F FLAGELLAR"/>
    <property type="match status" value="1"/>
</dbReference>
<dbReference type="InterPro" id="IPR014284">
    <property type="entry name" value="RNA_pol_sigma-70_dom"/>
</dbReference>
<dbReference type="PANTHER" id="PTHR30385:SF4">
    <property type="entry name" value="RNA POLYMERASE SIGMA-E FACTOR"/>
    <property type="match status" value="1"/>
</dbReference>
<dbReference type="SUPFAM" id="SSF88946">
    <property type="entry name" value="Sigma2 domain of RNA polymerase sigma factors"/>
    <property type="match status" value="1"/>
</dbReference>
<dbReference type="GO" id="GO:0006352">
    <property type="term" value="P:DNA-templated transcription initiation"/>
    <property type="evidence" value="ECO:0007669"/>
    <property type="project" value="InterPro"/>
</dbReference>
<dbReference type="GO" id="GO:0030435">
    <property type="term" value="P:sporulation resulting in formation of a cellular spore"/>
    <property type="evidence" value="ECO:0007669"/>
    <property type="project" value="UniProtKB-KW"/>
</dbReference>
<accession>W9GBX8</accession>
<reference evidence="9" key="1">
    <citation type="submission" date="2013-08" db="EMBL/GenBank/DDBJ databases">
        <title>Intrasporangium oryzae NRRL B-24470.</title>
        <authorList>
            <person name="Liu H."/>
            <person name="Wang G."/>
        </authorList>
    </citation>
    <scope>NUCLEOTIDE SEQUENCE [LARGE SCALE GENOMIC DNA]</scope>
    <source>
        <strain evidence="9">Q5-1</strain>
    </source>
</reference>
<dbReference type="InterPro" id="IPR007627">
    <property type="entry name" value="RNA_pol_sigma70_r2"/>
</dbReference>
<dbReference type="PRINTS" id="PR00046">
    <property type="entry name" value="SIGMA70FCT"/>
</dbReference>
<evidence type="ECO:0000256" key="6">
    <source>
        <dbReference type="ARBA" id="ARBA00023163"/>
    </source>
</evidence>
<dbReference type="InterPro" id="IPR007624">
    <property type="entry name" value="RNA_pol_sigma70_r3"/>
</dbReference>
<dbReference type="InterPro" id="IPR000943">
    <property type="entry name" value="RNA_pol_sigma70"/>
</dbReference>
<evidence type="ECO:0000256" key="5">
    <source>
        <dbReference type="ARBA" id="ARBA00023125"/>
    </source>
</evidence>
<dbReference type="InterPro" id="IPR007630">
    <property type="entry name" value="RNA_pol_sigma70_r4"/>
</dbReference>
<keyword evidence="2" id="KW-0749">Sporulation</keyword>
<dbReference type="Pfam" id="PF04539">
    <property type="entry name" value="Sigma70_r3"/>
    <property type="match status" value="1"/>
</dbReference>
<dbReference type="OrthoDB" id="9804285at2"/>
<dbReference type="PATRIC" id="fig|584657.3.peg.4395"/>
<proteinExistence type="inferred from homology"/>
<evidence type="ECO:0000256" key="4">
    <source>
        <dbReference type="ARBA" id="ARBA00023082"/>
    </source>
</evidence>
<keyword evidence="6" id="KW-0804">Transcription</keyword>
<feature type="domain" description="HTH cro/C1-type" evidence="7">
    <location>
        <begin position="218"/>
        <end position="249"/>
    </location>
</feature>
<dbReference type="InterPro" id="IPR013325">
    <property type="entry name" value="RNA_pol_sigma_r2"/>
</dbReference>
<evidence type="ECO:0000259" key="7">
    <source>
        <dbReference type="PROSITE" id="PS50943"/>
    </source>
</evidence>
<dbReference type="Pfam" id="PF04545">
    <property type="entry name" value="Sigma70_r4"/>
    <property type="match status" value="1"/>
</dbReference>
<comment type="similarity">
    <text evidence="1">Belongs to the sigma-70 factor family.</text>
</comment>
<dbReference type="NCBIfam" id="TIGR02937">
    <property type="entry name" value="sigma70-ECF"/>
    <property type="match status" value="1"/>
</dbReference>
<evidence type="ECO:0000313" key="8">
    <source>
        <dbReference type="EMBL" id="EWT03716.1"/>
    </source>
</evidence>
<keyword evidence="9" id="KW-1185">Reference proteome</keyword>
<sequence>MARPSTTNLRTIEARHEHTEELFHRLRTTRDGAEASRIEEQLVALHLDVCDRRAARYAGRGVPYEDLVQVARLGLVVSIRRYRPSADSSFIRFALPTISGEVKRYFRDHGWTVRPPRRLQELSPRVRAVREQWEHDHGTSPRPADLAGELGVPVRELAECLRAEQNFHLLSLDLTYADGDVPSLGEQLPTRHRELDSVPDRLTLRDALAQLNGADRELVRLRFVEGLTQKEIGERLGVSQMQVSRLVQGLLRRLRSHMGVSLAARERIA</sequence>
<dbReference type="GO" id="GO:0016987">
    <property type="term" value="F:sigma factor activity"/>
    <property type="evidence" value="ECO:0007669"/>
    <property type="project" value="UniProtKB-KW"/>
</dbReference>
<dbReference type="Proteomes" id="UP000019494">
    <property type="component" value="Unassembled WGS sequence"/>
</dbReference>
<keyword evidence="3" id="KW-0805">Transcription regulation</keyword>
<name>W9GBX8_9MICO</name>
<dbReference type="EMBL" id="AWQS01000521">
    <property type="protein sequence ID" value="EWT03716.1"/>
    <property type="molecule type" value="Genomic_DNA"/>
</dbReference>
<dbReference type="InterPro" id="IPR036388">
    <property type="entry name" value="WH-like_DNA-bd_sf"/>
</dbReference>
<gene>
    <name evidence="8" type="ORF">N864_19220</name>
</gene>
<evidence type="ECO:0000256" key="2">
    <source>
        <dbReference type="ARBA" id="ARBA00022969"/>
    </source>
</evidence>
<protein>
    <recommendedName>
        <fullName evidence="7">HTH cro/C1-type domain-containing protein</fullName>
    </recommendedName>
</protein>
<dbReference type="Gene3D" id="1.20.120.1810">
    <property type="match status" value="1"/>
</dbReference>
<dbReference type="InterPro" id="IPR013324">
    <property type="entry name" value="RNA_pol_sigma_r3/r4-like"/>
</dbReference>
<dbReference type="PROSITE" id="PS50943">
    <property type="entry name" value="HTH_CROC1"/>
    <property type="match status" value="1"/>
</dbReference>
<organism evidence="8 9">
    <name type="scientific">Intrasporangium chromatireducens Q5-1</name>
    <dbReference type="NCBI Taxonomy" id="584657"/>
    <lineage>
        <taxon>Bacteria</taxon>
        <taxon>Bacillati</taxon>
        <taxon>Actinomycetota</taxon>
        <taxon>Actinomycetes</taxon>
        <taxon>Micrococcales</taxon>
        <taxon>Intrasporangiaceae</taxon>
        <taxon>Intrasporangium</taxon>
    </lineage>
</organism>
<dbReference type="CDD" id="cd06171">
    <property type="entry name" value="Sigma70_r4"/>
    <property type="match status" value="1"/>
</dbReference>
<dbReference type="AlphaFoldDB" id="W9GBX8"/>